<evidence type="ECO:0000313" key="5">
    <source>
        <dbReference type="EMBL" id="MPQ84972.1"/>
    </source>
</evidence>
<keyword evidence="1" id="KW-0805">Transcription regulation</keyword>
<sequence length="49" mass="5380">KSNHTSALPALEQGERVTDVALACGYESTSAFINAFRQQFDATPGEFFR</sequence>
<dbReference type="Proteomes" id="UP000325438">
    <property type="component" value="Unassembled WGS sequence"/>
</dbReference>
<feature type="non-terminal residue" evidence="5">
    <location>
        <position position="1"/>
    </location>
</feature>
<comment type="caution">
    <text evidence="5">The sequence shown here is derived from an EMBL/GenBank/DDBJ whole genome shotgun (WGS) entry which is preliminary data.</text>
</comment>
<dbReference type="InterPro" id="IPR018060">
    <property type="entry name" value="HTH_AraC"/>
</dbReference>
<dbReference type="PANTHER" id="PTHR11019">
    <property type="entry name" value="HTH-TYPE TRANSCRIPTIONAL REGULATOR NIMR"/>
    <property type="match status" value="1"/>
</dbReference>
<keyword evidence="2" id="KW-0238">DNA-binding</keyword>
<gene>
    <name evidence="5" type="ORF">F0170_13855</name>
</gene>
<dbReference type="Pfam" id="PF12833">
    <property type="entry name" value="HTH_18"/>
    <property type="match status" value="1"/>
</dbReference>
<dbReference type="PROSITE" id="PS01124">
    <property type="entry name" value="HTH_ARAC_FAMILY_2"/>
    <property type="match status" value="1"/>
</dbReference>
<dbReference type="SUPFAM" id="SSF46689">
    <property type="entry name" value="Homeodomain-like"/>
    <property type="match status" value="1"/>
</dbReference>
<protein>
    <submittedName>
        <fullName evidence="5">Helix-turn-helix domain-containing protein</fullName>
    </submittedName>
</protein>
<evidence type="ECO:0000313" key="6">
    <source>
        <dbReference type="Proteomes" id="UP000325438"/>
    </source>
</evidence>
<dbReference type="GO" id="GO:0043565">
    <property type="term" value="F:sequence-specific DNA binding"/>
    <property type="evidence" value="ECO:0007669"/>
    <property type="project" value="InterPro"/>
</dbReference>
<dbReference type="InterPro" id="IPR009057">
    <property type="entry name" value="Homeodomain-like_sf"/>
</dbReference>
<dbReference type="PANTHER" id="PTHR11019:SF159">
    <property type="entry name" value="TRANSCRIPTIONAL REGULATOR-RELATED"/>
    <property type="match status" value="1"/>
</dbReference>
<accession>A0A5N7JU75</accession>
<dbReference type="Gene3D" id="1.10.10.60">
    <property type="entry name" value="Homeodomain-like"/>
    <property type="match status" value="1"/>
</dbReference>
<dbReference type="RefSeq" id="WP_152749696.1">
    <property type="nucleotide sequence ID" value="NZ_VUBA01000078.1"/>
</dbReference>
<dbReference type="AlphaFoldDB" id="A0A5N7JU75"/>
<dbReference type="EMBL" id="VUBA01000078">
    <property type="protein sequence ID" value="MPQ84972.1"/>
    <property type="molecule type" value="Genomic_DNA"/>
</dbReference>
<dbReference type="PRINTS" id="PR00032">
    <property type="entry name" value="HTHARAC"/>
</dbReference>
<keyword evidence="3" id="KW-0804">Transcription</keyword>
<organism evidence="5 6">
    <name type="scientific">Pseudomonas kitaguniensis</name>
    <dbReference type="NCBI Taxonomy" id="2607908"/>
    <lineage>
        <taxon>Bacteria</taxon>
        <taxon>Pseudomonadati</taxon>
        <taxon>Pseudomonadota</taxon>
        <taxon>Gammaproteobacteria</taxon>
        <taxon>Pseudomonadales</taxon>
        <taxon>Pseudomonadaceae</taxon>
        <taxon>Pseudomonas</taxon>
    </lineage>
</organism>
<proteinExistence type="predicted"/>
<dbReference type="InterPro" id="IPR020449">
    <property type="entry name" value="Tscrpt_reg_AraC-type_HTH"/>
</dbReference>
<evidence type="ECO:0000256" key="1">
    <source>
        <dbReference type="ARBA" id="ARBA00023015"/>
    </source>
</evidence>
<evidence type="ECO:0000256" key="2">
    <source>
        <dbReference type="ARBA" id="ARBA00023125"/>
    </source>
</evidence>
<reference evidence="5 6" key="1">
    <citation type="submission" date="2019-09" db="EMBL/GenBank/DDBJ databases">
        <title>The draft genomes of Allium pathogen Pseudomonas sp.</title>
        <authorList>
            <person name="Fujikawa T."/>
            <person name="Sawada H."/>
        </authorList>
    </citation>
    <scope>NUCLEOTIDE SEQUENCE [LARGE SCALE GENOMIC DNA]</scope>
    <source>
        <strain evidence="5 6">MAFF 730085</strain>
    </source>
</reference>
<name>A0A5N7JU75_9PSED</name>
<dbReference type="GO" id="GO:0003700">
    <property type="term" value="F:DNA-binding transcription factor activity"/>
    <property type="evidence" value="ECO:0007669"/>
    <property type="project" value="InterPro"/>
</dbReference>
<evidence type="ECO:0000256" key="3">
    <source>
        <dbReference type="ARBA" id="ARBA00023163"/>
    </source>
</evidence>
<evidence type="ECO:0000259" key="4">
    <source>
        <dbReference type="PROSITE" id="PS01124"/>
    </source>
</evidence>
<feature type="domain" description="HTH araC/xylS-type" evidence="4">
    <location>
        <begin position="1"/>
        <end position="49"/>
    </location>
</feature>